<evidence type="ECO:0000256" key="5">
    <source>
        <dbReference type="ARBA" id="ARBA00022989"/>
    </source>
</evidence>
<dbReference type="GO" id="GO:0005886">
    <property type="term" value="C:plasma membrane"/>
    <property type="evidence" value="ECO:0007669"/>
    <property type="project" value="UniProtKB-SubCell"/>
</dbReference>
<feature type="transmembrane region" description="Helical" evidence="8">
    <location>
        <begin position="229"/>
        <end position="246"/>
    </location>
</feature>
<dbReference type="GO" id="GO:0022857">
    <property type="term" value="F:transmembrane transporter activity"/>
    <property type="evidence" value="ECO:0007669"/>
    <property type="project" value="InterPro"/>
</dbReference>
<gene>
    <name evidence="10" type="ORF">EV192_103191</name>
</gene>
<feature type="transmembrane region" description="Helical" evidence="8">
    <location>
        <begin position="331"/>
        <end position="350"/>
    </location>
</feature>
<reference evidence="10 11" key="1">
    <citation type="submission" date="2019-03" db="EMBL/GenBank/DDBJ databases">
        <title>Genomic Encyclopedia of Type Strains, Phase IV (KMG-IV): sequencing the most valuable type-strain genomes for metagenomic binning, comparative biology and taxonomic classification.</title>
        <authorList>
            <person name="Goeker M."/>
        </authorList>
    </citation>
    <scope>NUCLEOTIDE SEQUENCE [LARGE SCALE GENOMIC DNA]</scope>
    <source>
        <strain evidence="10 11">DSM 45934</strain>
    </source>
</reference>
<protein>
    <submittedName>
        <fullName evidence="10">EmrB/QacA subfamily drug resistance transporter</fullName>
    </submittedName>
</protein>
<dbReference type="PANTHER" id="PTHR42718:SF42">
    <property type="entry name" value="EXPORT PROTEIN"/>
    <property type="match status" value="1"/>
</dbReference>
<dbReference type="PROSITE" id="PS50850">
    <property type="entry name" value="MFS"/>
    <property type="match status" value="1"/>
</dbReference>
<dbReference type="InterPro" id="IPR036259">
    <property type="entry name" value="MFS_trans_sf"/>
</dbReference>
<dbReference type="SUPFAM" id="SSF103473">
    <property type="entry name" value="MFS general substrate transporter"/>
    <property type="match status" value="1"/>
</dbReference>
<dbReference type="EMBL" id="SLWS01000003">
    <property type="protein sequence ID" value="TCO60616.1"/>
    <property type="molecule type" value="Genomic_DNA"/>
</dbReference>
<evidence type="ECO:0000256" key="2">
    <source>
        <dbReference type="ARBA" id="ARBA00022448"/>
    </source>
</evidence>
<dbReference type="AlphaFoldDB" id="A0A4R2JTL6"/>
<keyword evidence="2" id="KW-0813">Transport</keyword>
<evidence type="ECO:0000256" key="1">
    <source>
        <dbReference type="ARBA" id="ARBA00004651"/>
    </source>
</evidence>
<evidence type="ECO:0000259" key="9">
    <source>
        <dbReference type="PROSITE" id="PS50850"/>
    </source>
</evidence>
<feature type="transmembrane region" description="Helical" evidence="8">
    <location>
        <begin position="441"/>
        <end position="460"/>
    </location>
</feature>
<dbReference type="Proteomes" id="UP000295680">
    <property type="component" value="Unassembled WGS sequence"/>
</dbReference>
<keyword evidence="4 8" id="KW-0812">Transmembrane</keyword>
<sequence length="521" mass="55202">MRSVARRVAPGWTILAASVPMFMVSLNNLVVTNALPAIRKDFGTDVTDLQWVVNGYVLAFASLLLTGAALGDRYGRRQVFLIGVALFTVGSVACALSDSIPALITARVVQGVGAAAVQPLSLTLLAAAVPEQKRSAALGLWGGVNGLGVALGPVVGGAVTEGLAWQWIFWINVPVAAVALPLARWALRESKGRDRGLDLLGMVLVTAAVTLAVWAIVEAGENGWNDSLIVTALAGAGVLLTLFVLWERRAPHPLLPLRFYRIRAFVASNVLSLSMFFGVFGSIFFLAQYLQGPLRYAPFAAGLRTLPWTAMPMIFAPLAGLFTDRLGGGRLMTVGLALQGIGLAWIAALVTPTVSYSELVPALVVAGVGMGLVIGPTSAVVLGSVQPYEHGKASGANNTVREVGGALGVAVLTTVFTTKAAEVPIRSRADFTLSFLHGMVPAIWVGVAVVGVGVLAGLFIPFRQGYDLRTTPIRLVVPKEEYVGRHRRAETAYEHTTAIPRLDARPMPPPARYRRPVHSDQ</sequence>
<evidence type="ECO:0000256" key="6">
    <source>
        <dbReference type="ARBA" id="ARBA00023136"/>
    </source>
</evidence>
<feature type="transmembrane region" description="Helical" evidence="8">
    <location>
        <begin position="296"/>
        <end position="319"/>
    </location>
</feature>
<feature type="region of interest" description="Disordered" evidence="7">
    <location>
        <begin position="494"/>
        <end position="521"/>
    </location>
</feature>
<dbReference type="Pfam" id="PF07690">
    <property type="entry name" value="MFS_1"/>
    <property type="match status" value="1"/>
</dbReference>
<feature type="transmembrane region" description="Helical" evidence="8">
    <location>
        <begin position="79"/>
        <end position="102"/>
    </location>
</feature>
<feature type="transmembrane region" description="Helical" evidence="8">
    <location>
        <begin position="108"/>
        <end position="129"/>
    </location>
</feature>
<dbReference type="CDD" id="cd17321">
    <property type="entry name" value="MFS_MMR_MDR_like"/>
    <property type="match status" value="1"/>
</dbReference>
<feature type="domain" description="Major facilitator superfamily (MFS) profile" evidence="9">
    <location>
        <begin position="13"/>
        <end position="465"/>
    </location>
</feature>
<evidence type="ECO:0000313" key="11">
    <source>
        <dbReference type="Proteomes" id="UP000295680"/>
    </source>
</evidence>
<evidence type="ECO:0000256" key="3">
    <source>
        <dbReference type="ARBA" id="ARBA00022475"/>
    </source>
</evidence>
<dbReference type="InterPro" id="IPR004638">
    <property type="entry name" value="EmrB-like"/>
</dbReference>
<dbReference type="PANTHER" id="PTHR42718">
    <property type="entry name" value="MAJOR FACILITATOR SUPERFAMILY MULTIDRUG TRANSPORTER MFSC"/>
    <property type="match status" value="1"/>
</dbReference>
<feature type="transmembrane region" description="Helical" evidence="8">
    <location>
        <begin position="362"/>
        <end position="382"/>
    </location>
</feature>
<feature type="transmembrane region" description="Helical" evidence="8">
    <location>
        <begin position="136"/>
        <end position="155"/>
    </location>
</feature>
<accession>A0A4R2JTL6</accession>
<feature type="transmembrane region" description="Helical" evidence="8">
    <location>
        <begin position="199"/>
        <end position="217"/>
    </location>
</feature>
<dbReference type="InterPro" id="IPR020846">
    <property type="entry name" value="MFS_dom"/>
</dbReference>
<feature type="compositionally biased region" description="Basic residues" evidence="7">
    <location>
        <begin position="512"/>
        <end position="521"/>
    </location>
</feature>
<dbReference type="InterPro" id="IPR011701">
    <property type="entry name" value="MFS"/>
</dbReference>
<evidence type="ECO:0000256" key="7">
    <source>
        <dbReference type="SAM" id="MobiDB-lite"/>
    </source>
</evidence>
<comment type="subcellular location">
    <subcellularLocation>
        <location evidence="1">Cell membrane</location>
        <topology evidence="1">Multi-pass membrane protein</topology>
    </subcellularLocation>
</comment>
<evidence type="ECO:0000313" key="10">
    <source>
        <dbReference type="EMBL" id="TCO60616.1"/>
    </source>
</evidence>
<dbReference type="RefSeq" id="WP_207926062.1">
    <property type="nucleotide sequence ID" value="NZ_SLWS01000003.1"/>
</dbReference>
<keyword evidence="6 8" id="KW-0472">Membrane</keyword>
<dbReference type="Gene3D" id="1.20.1720.10">
    <property type="entry name" value="Multidrug resistance protein D"/>
    <property type="match status" value="1"/>
</dbReference>
<organism evidence="10 11">
    <name type="scientific">Actinocrispum wychmicini</name>
    <dbReference type="NCBI Taxonomy" id="1213861"/>
    <lineage>
        <taxon>Bacteria</taxon>
        <taxon>Bacillati</taxon>
        <taxon>Actinomycetota</taxon>
        <taxon>Actinomycetes</taxon>
        <taxon>Pseudonocardiales</taxon>
        <taxon>Pseudonocardiaceae</taxon>
        <taxon>Actinocrispum</taxon>
    </lineage>
</organism>
<dbReference type="NCBIfam" id="TIGR00711">
    <property type="entry name" value="efflux_EmrB"/>
    <property type="match status" value="1"/>
</dbReference>
<feature type="transmembrane region" description="Helical" evidence="8">
    <location>
        <begin position="266"/>
        <end position="290"/>
    </location>
</feature>
<feature type="transmembrane region" description="Helical" evidence="8">
    <location>
        <begin position="51"/>
        <end position="70"/>
    </location>
</feature>
<keyword evidence="5 8" id="KW-1133">Transmembrane helix</keyword>
<dbReference type="Gene3D" id="1.20.1250.20">
    <property type="entry name" value="MFS general substrate transporter like domains"/>
    <property type="match status" value="1"/>
</dbReference>
<name>A0A4R2JTL6_9PSEU</name>
<comment type="caution">
    <text evidence="10">The sequence shown here is derived from an EMBL/GenBank/DDBJ whole genome shotgun (WGS) entry which is preliminary data.</text>
</comment>
<evidence type="ECO:0000256" key="4">
    <source>
        <dbReference type="ARBA" id="ARBA00022692"/>
    </source>
</evidence>
<dbReference type="PRINTS" id="PR01036">
    <property type="entry name" value="TCRTETB"/>
</dbReference>
<feature type="transmembrane region" description="Helical" evidence="8">
    <location>
        <begin position="12"/>
        <end position="31"/>
    </location>
</feature>
<feature type="transmembrane region" description="Helical" evidence="8">
    <location>
        <begin position="167"/>
        <end position="187"/>
    </location>
</feature>
<keyword evidence="3" id="KW-1003">Cell membrane</keyword>
<feature type="transmembrane region" description="Helical" evidence="8">
    <location>
        <begin position="403"/>
        <end position="421"/>
    </location>
</feature>
<keyword evidence="11" id="KW-1185">Reference proteome</keyword>
<evidence type="ECO:0000256" key="8">
    <source>
        <dbReference type="SAM" id="Phobius"/>
    </source>
</evidence>
<proteinExistence type="predicted"/>